<proteinExistence type="predicted"/>
<reference evidence="1 2" key="1">
    <citation type="journal article" date="2014" name="PLoS Genet.">
        <title>Phylogenetically driven sequencing of extremely halophilic archaea reveals strategies for static and dynamic osmo-response.</title>
        <authorList>
            <person name="Becker E.A."/>
            <person name="Seitzer P.M."/>
            <person name="Tritt A."/>
            <person name="Larsen D."/>
            <person name="Krusor M."/>
            <person name="Yao A.I."/>
            <person name="Wu D."/>
            <person name="Madern D."/>
            <person name="Eisen J.A."/>
            <person name="Darling A.E."/>
            <person name="Facciotti M.T."/>
        </authorList>
    </citation>
    <scope>NUCLEOTIDE SEQUENCE [LARGE SCALE GENOMIC DNA]</scope>
    <source>
        <strain evidence="1 2">DSM 15624</strain>
    </source>
</reference>
<evidence type="ECO:0000313" key="2">
    <source>
        <dbReference type="Proteomes" id="UP000011593"/>
    </source>
</evidence>
<comment type="caution">
    <text evidence="1">The sequence shown here is derived from an EMBL/GenBank/DDBJ whole genome shotgun (WGS) entry which is preliminary data.</text>
</comment>
<sequence>MVASAGAWALFGVDSTVVRDVYIPVECSRTWLSKANRLGSRVSGVCSTRGISMRAPIAFSVGDWLPFELSIRPNLYLLQTHRNFTLERKNMLLEDHHRLVGIVYDFRLQLSAENVSRVLRFALIARRHGFKPVL</sequence>
<protein>
    <submittedName>
        <fullName evidence="1">Uncharacterized protein</fullName>
    </submittedName>
</protein>
<evidence type="ECO:0000313" key="1">
    <source>
        <dbReference type="EMBL" id="ELY80790.1"/>
    </source>
</evidence>
<name>L9Z2P3_NATP1</name>
<organism evidence="1 2">
    <name type="scientific">Natrinema pellirubrum (strain DSM 15624 / CIP 106293 / JCM 10476 / NCIMB 786 / 157)</name>
    <dbReference type="NCBI Taxonomy" id="797303"/>
    <lineage>
        <taxon>Archaea</taxon>
        <taxon>Methanobacteriati</taxon>
        <taxon>Methanobacteriota</taxon>
        <taxon>Stenosarchaea group</taxon>
        <taxon>Halobacteria</taxon>
        <taxon>Halobacteriales</taxon>
        <taxon>Natrialbaceae</taxon>
        <taxon>Natrinema</taxon>
    </lineage>
</organism>
<dbReference type="AlphaFoldDB" id="L9Z2P3"/>
<dbReference type="EMBL" id="AOIE01000010">
    <property type="protein sequence ID" value="ELY80790.1"/>
    <property type="molecule type" value="Genomic_DNA"/>
</dbReference>
<keyword evidence="2" id="KW-1185">Reference proteome</keyword>
<gene>
    <name evidence="1" type="ORF">C488_03340</name>
</gene>
<accession>L9Z2P3</accession>
<dbReference type="Proteomes" id="UP000011593">
    <property type="component" value="Unassembled WGS sequence"/>
</dbReference>